<evidence type="ECO:0000313" key="2">
    <source>
        <dbReference type="Proteomes" id="UP001142078"/>
    </source>
</evidence>
<dbReference type="Proteomes" id="UP001142078">
    <property type="component" value="Unassembled WGS sequence"/>
</dbReference>
<gene>
    <name evidence="1" type="ORF">NSA23_04605</name>
</gene>
<dbReference type="RefSeq" id="WP_147524957.1">
    <property type="nucleotide sequence ID" value="NZ_JANJZL010000002.1"/>
</dbReference>
<dbReference type="InterPro" id="IPR015797">
    <property type="entry name" value="NUDIX_hydrolase-like_dom_sf"/>
</dbReference>
<sequence length="48" mass="5433">MDNGEAEMDIVFICKYQSGDPKPISDDEVSEVYWLSSNKILENKIAPI</sequence>
<dbReference type="EMBL" id="JANJZL010000002">
    <property type="protein sequence ID" value="MCR2043395.1"/>
    <property type="molecule type" value="Genomic_DNA"/>
</dbReference>
<dbReference type="SUPFAM" id="SSF55811">
    <property type="entry name" value="Nudix"/>
    <property type="match status" value="1"/>
</dbReference>
<keyword evidence="2" id="KW-1185">Reference proteome</keyword>
<name>A0A9X2S459_9FIRM</name>
<dbReference type="GO" id="GO:0016787">
    <property type="term" value="F:hydrolase activity"/>
    <property type="evidence" value="ECO:0007669"/>
    <property type="project" value="UniProtKB-KW"/>
</dbReference>
<dbReference type="OrthoDB" id="3531896at2"/>
<evidence type="ECO:0000313" key="1">
    <source>
        <dbReference type="EMBL" id="MCR2043395.1"/>
    </source>
</evidence>
<comment type="caution">
    <text evidence="1">The sequence shown here is derived from an EMBL/GenBank/DDBJ whole genome shotgun (WGS) entry which is preliminary data.</text>
</comment>
<reference evidence="1" key="1">
    <citation type="submission" date="2022-07" db="EMBL/GenBank/DDBJ databases">
        <title>Enhanced cultured diversity of the mouse gut microbiota enables custom-made synthetic communities.</title>
        <authorList>
            <person name="Afrizal A."/>
        </authorList>
    </citation>
    <scope>NUCLEOTIDE SEQUENCE</scope>
    <source>
        <strain evidence="1">DSM 29482</strain>
    </source>
</reference>
<dbReference type="AlphaFoldDB" id="A0A9X2S459"/>
<proteinExistence type="predicted"/>
<accession>A0A9X2S459</accession>
<organism evidence="1 2">
    <name type="scientific">Anaerosalibacter massiliensis</name>
    <dbReference type="NCBI Taxonomy" id="1347392"/>
    <lineage>
        <taxon>Bacteria</taxon>
        <taxon>Bacillati</taxon>
        <taxon>Bacillota</taxon>
        <taxon>Tissierellia</taxon>
        <taxon>Tissierellales</taxon>
        <taxon>Sporanaerobacteraceae</taxon>
        <taxon>Anaerosalibacter</taxon>
    </lineage>
</organism>
<protein>
    <submittedName>
        <fullName evidence="1">NUDIX hydrolase</fullName>
    </submittedName>
</protein>
<keyword evidence="1" id="KW-0378">Hydrolase</keyword>